<evidence type="ECO:0008006" key="3">
    <source>
        <dbReference type="Google" id="ProtNLM"/>
    </source>
</evidence>
<dbReference type="AlphaFoldDB" id="A0A2W2ARU2"/>
<dbReference type="InterPro" id="IPR053226">
    <property type="entry name" value="Pyrrolopyrazine_biosynth_F"/>
</dbReference>
<dbReference type="Gene3D" id="3.40.50.300">
    <property type="entry name" value="P-loop containing nucleotide triphosphate hydrolases"/>
    <property type="match status" value="1"/>
</dbReference>
<evidence type="ECO:0000313" key="1">
    <source>
        <dbReference type="EMBL" id="PZF75200.1"/>
    </source>
</evidence>
<sequence>MSHPIIALWSHPRSMSTAFERIMRSRGDLDCLHEPFMYDYYVNRSTRQMPHFDAKDDHPRSYDAIRAMILAKAKRGPVFFKDMSYYVVPHLLADEIFFNRITHSFLVRDPRASILSYAKLDPDMLCEEIGLEAQWRHAEAVMAQTCRPPVVVRSEAVQADPQGQMAHYWAAVGLAPRPEALHWDDPAPADWQQVQGWHGEVMASSTIRPITPEQQARSEAEFESLAEGQPRFRAYLDHHLPFYQRLLAFA</sequence>
<accession>A0A2W2ARU2</accession>
<dbReference type="PANTHER" id="PTHR48419">
    <property type="entry name" value="SULFOTRANSFERASE DOMAIN-CONTAINING PROTEIN"/>
    <property type="match status" value="1"/>
</dbReference>
<keyword evidence="2" id="KW-1185">Reference proteome</keyword>
<evidence type="ECO:0000313" key="2">
    <source>
        <dbReference type="Proteomes" id="UP000248795"/>
    </source>
</evidence>
<protein>
    <recommendedName>
        <fullName evidence="3">Sulfotransferase family protein</fullName>
    </recommendedName>
</protein>
<dbReference type="PANTHER" id="PTHR48419:SF1">
    <property type="entry name" value="SULFOTRANSFERASE DOMAIN-CONTAINING PROTEIN"/>
    <property type="match status" value="1"/>
</dbReference>
<dbReference type="SUPFAM" id="SSF52540">
    <property type="entry name" value="P-loop containing nucleoside triphosphate hydrolases"/>
    <property type="match status" value="1"/>
</dbReference>
<dbReference type="EMBL" id="QKVK01000014">
    <property type="protein sequence ID" value="PZF75200.1"/>
    <property type="molecule type" value="Genomic_DNA"/>
</dbReference>
<name>A0A2W2ARU2_9HYPH</name>
<proteinExistence type="predicted"/>
<dbReference type="Pfam" id="PF19798">
    <property type="entry name" value="Sulfotransfer_5"/>
    <property type="match status" value="1"/>
</dbReference>
<organism evidence="1 2">
    <name type="scientific">Aestuariivirga litoralis</name>
    <dbReference type="NCBI Taxonomy" id="2650924"/>
    <lineage>
        <taxon>Bacteria</taxon>
        <taxon>Pseudomonadati</taxon>
        <taxon>Pseudomonadota</taxon>
        <taxon>Alphaproteobacteria</taxon>
        <taxon>Hyphomicrobiales</taxon>
        <taxon>Aestuariivirgaceae</taxon>
        <taxon>Aestuariivirga</taxon>
    </lineage>
</organism>
<dbReference type="Proteomes" id="UP000248795">
    <property type="component" value="Unassembled WGS sequence"/>
</dbReference>
<comment type="caution">
    <text evidence="1">The sequence shown here is derived from an EMBL/GenBank/DDBJ whole genome shotgun (WGS) entry which is preliminary data.</text>
</comment>
<gene>
    <name evidence="1" type="ORF">DK847_19575</name>
</gene>
<reference evidence="2" key="1">
    <citation type="submission" date="2018-06" db="EMBL/GenBank/DDBJ databases">
        <title>Aestuariibacter litoralis strain KCTC 52945T.</title>
        <authorList>
            <person name="Li X."/>
            <person name="Salam N."/>
            <person name="Li J.-L."/>
            <person name="Chen Y.-M."/>
            <person name="Yang Z.-W."/>
            <person name="Zhang L.-Y."/>
            <person name="Han M.-X."/>
            <person name="Xiao M."/>
            <person name="Li W.-J."/>
        </authorList>
    </citation>
    <scope>NUCLEOTIDE SEQUENCE [LARGE SCALE GENOMIC DNA]</scope>
    <source>
        <strain evidence="2">KCTC 52945</strain>
    </source>
</reference>
<dbReference type="RefSeq" id="WP_111200232.1">
    <property type="nucleotide sequence ID" value="NZ_QKVK01000014.1"/>
</dbReference>
<dbReference type="InterPro" id="IPR027417">
    <property type="entry name" value="P-loop_NTPase"/>
</dbReference>